<name>A0A6J7EA25_9ZZZZ</name>
<evidence type="ECO:0000256" key="1">
    <source>
        <dbReference type="SAM" id="Phobius"/>
    </source>
</evidence>
<organism evidence="2">
    <name type="scientific">freshwater metagenome</name>
    <dbReference type="NCBI Taxonomy" id="449393"/>
    <lineage>
        <taxon>unclassified sequences</taxon>
        <taxon>metagenomes</taxon>
        <taxon>ecological metagenomes</taxon>
    </lineage>
</organism>
<sequence length="113" mass="12478">MPLSEDEQRILRQIEEQLKADPTFALKVNHRSHPGASQRHLVWSAVGLLVSLAVVIAALQISAWLSFAAFVGMVVAGVILEREVTARGRDQLSRIPDELRRRAGRSMGGPNTR</sequence>
<dbReference type="AlphaFoldDB" id="A0A6J7EA25"/>
<proteinExistence type="predicted"/>
<protein>
    <submittedName>
        <fullName evidence="2">Unannotated protein</fullName>
    </submittedName>
</protein>
<reference evidence="2" key="1">
    <citation type="submission" date="2020-05" db="EMBL/GenBank/DDBJ databases">
        <authorList>
            <person name="Chiriac C."/>
            <person name="Salcher M."/>
            <person name="Ghai R."/>
            <person name="Kavagutti S V."/>
        </authorList>
    </citation>
    <scope>NUCLEOTIDE SEQUENCE</scope>
</reference>
<dbReference type="EMBL" id="CAFBLP010000026">
    <property type="protein sequence ID" value="CAB4878195.1"/>
    <property type="molecule type" value="Genomic_DNA"/>
</dbReference>
<evidence type="ECO:0000313" key="2">
    <source>
        <dbReference type="EMBL" id="CAB4878195.1"/>
    </source>
</evidence>
<feature type="transmembrane region" description="Helical" evidence="1">
    <location>
        <begin position="41"/>
        <end position="58"/>
    </location>
</feature>
<feature type="transmembrane region" description="Helical" evidence="1">
    <location>
        <begin position="64"/>
        <end position="80"/>
    </location>
</feature>
<gene>
    <name evidence="2" type="ORF">UFOPK3376_01254</name>
</gene>
<accession>A0A6J7EA25</accession>
<keyword evidence="1" id="KW-0812">Transmembrane</keyword>
<dbReference type="InterPro" id="IPR021401">
    <property type="entry name" value="DUF3040"/>
</dbReference>
<keyword evidence="1" id="KW-1133">Transmembrane helix</keyword>
<keyword evidence="1" id="KW-0472">Membrane</keyword>
<dbReference type="Pfam" id="PF11239">
    <property type="entry name" value="DUF3040"/>
    <property type="match status" value="1"/>
</dbReference>